<reference evidence="1" key="1">
    <citation type="submission" date="2021-03" db="EMBL/GenBank/DDBJ databases">
        <authorList>
            <person name="Li Z."/>
            <person name="Yang C."/>
        </authorList>
    </citation>
    <scope>NUCLEOTIDE SEQUENCE</scope>
    <source>
        <strain evidence="1">Dzin_1.0</strain>
        <tissue evidence="1">Leaf</tissue>
    </source>
</reference>
<dbReference type="PANTHER" id="PTHR12265">
    <property type="entry name" value="TRANSMEMBRANE PROTEIN 53"/>
    <property type="match status" value="1"/>
</dbReference>
<protein>
    <recommendedName>
        <fullName evidence="3">Transmembrane protein 53</fullName>
    </recommendedName>
</protein>
<gene>
    <name evidence="1" type="ORF">J5N97_007427</name>
</gene>
<organism evidence="1 2">
    <name type="scientific">Dioscorea zingiberensis</name>
    <dbReference type="NCBI Taxonomy" id="325984"/>
    <lineage>
        <taxon>Eukaryota</taxon>
        <taxon>Viridiplantae</taxon>
        <taxon>Streptophyta</taxon>
        <taxon>Embryophyta</taxon>
        <taxon>Tracheophyta</taxon>
        <taxon>Spermatophyta</taxon>
        <taxon>Magnoliopsida</taxon>
        <taxon>Liliopsida</taxon>
        <taxon>Dioscoreales</taxon>
        <taxon>Dioscoreaceae</taxon>
        <taxon>Dioscorea</taxon>
    </lineage>
</organism>
<keyword evidence="2" id="KW-1185">Reference proteome</keyword>
<accession>A0A9D5HUI7</accession>
<dbReference type="Pfam" id="PF05705">
    <property type="entry name" value="DUF829"/>
    <property type="match status" value="1"/>
</dbReference>
<dbReference type="OrthoDB" id="77878at2759"/>
<evidence type="ECO:0008006" key="3">
    <source>
        <dbReference type="Google" id="ProtNLM"/>
    </source>
</evidence>
<dbReference type="Proteomes" id="UP001085076">
    <property type="component" value="Miscellaneous, Linkage group lg01"/>
</dbReference>
<dbReference type="EMBL" id="JAGGNH010000001">
    <property type="protein sequence ID" value="KAJ0989071.1"/>
    <property type="molecule type" value="Genomic_DNA"/>
</dbReference>
<name>A0A9D5HUI7_9LILI</name>
<comment type="caution">
    <text evidence="1">The sequence shown here is derived from an EMBL/GenBank/DDBJ whole genome shotgun (WGS) entry which is preliminary data.</text>
</comment>
<reference evidence="1" key="2">
    <citation type="journal article" date="2022" name="Hortic Res">
        <title>The genome of Dioscorea zingiberensis sheds light on the biosynthesis, origin and evolution of the medicinally important diosgenin saponins.</title>
        <authorList>
            <person name="Li Y."/>
            <person name="Tan C."/>
            <person name="Li Z."/>
            <person name="Guo J."/>
            <person name="Li S."/>
            <person name="Chen X."/>
            <person name="Wang C."/>
            <person name="Dai X."/>
            <person name="Yang H."/>
            <person name="Song W."/>
            <person name="Hou L."/>
            <person name="Xu J."/>
            <person name="Tong Z."/>
            <person name="Xu A."/>
            <person name="Yuan X."/>
            <person name="Wang W."/>
            <person name="Yang Q."/>
            <person name="Chen L."/>
            <person name="Sun Z."/>
            <person name="Wang K."/>
            <person name="Pan B."/>
            <person name="Chen J."/>
            <person name="Bao Y."/>
            <person name="Liu F."/>
            <person name="Qi X."/>
            <person name="Gang D.R."/>
            <person name="Wen J."/>
            <person name="Li J."/>
        </authorList>
    </citation>
    <scope>NUCLEOTIDE SEQUENCE</scope>
    <source>
        <strain evidence="1">Dzin_1.0</strain>
    </source>
</reference>
<dbReference type="AlphaFoldDB" id="A0A9D5HUI7"/>
<proteinExistence type="predicted"/>
<sequence length="344" mass="38643">MEVSVRLFTFAVAHRPLLHLPRRPYVHAPRRPLTSLFLPRNPKPRHGPFPLRPIFPFLSISSSPLITDPSAAPPVPAFDWTINGGHERIAGFRAEFGEAWMVVLLGWLGAETKHLKRYAELYERKGIAAVRFVVPVKEALGFDLGRKVEERVGRLSNELTDWCLEVERSGRVPRLIFHTFSNTGWLTYGQILNNLDWRSDTLEKIQGCIVDSGGAPEIDPQIWAAGFSAALLKKRISSALASAETTEGKFDGNMNKLSMQENGSTLYEAVILSVLEKFFTIMLRLPSVNQRLTKLISILSEKQPLCPQLYLYSSSDKKLVSMLKTHVGFPWNTSLKTEVLPPAI</sequence>
<evidence type="ECO:0000313" key="2">
    <source>
        <dbReference type="Proteomes" id="UP001085076"/>
    </source>
</evidence>
<dbReference type="InterPro" id="IPR008547">
    <property type="entry name" value="DUF829_TMEM53"/>
</dbReference>
<evidence type="ECO:0000313" key="1">
    <source>
        <dbReference type="EMBL" id="KAJ0989071.1"/>
    </source>
</evidence>
<dbReference type="PANTHER" id="PTHR12265:SF11">
    <property type="entry name" value="ALPHA_BETA-HYDROLASES SUPERFAMILY PROTEIN"/>
    <property type="match status" value="1"/>
</dbReference>